<evidence type="ECO:0000256" key="2">
    <source>
        <dbReference type="ARBA" id="ARBA00003842"/>
    </source>
</evidence>
<evidence type="ECO:0000259" key="16">
    <source>
        <dbReference type="Pfam" id="PF05199"/>
    </source>
</evidence>
<keyword evidence="7" id="KW-0812">Transmembrane</keyword>
<keyword evidence="9" id="KW-1133">Transmembrane helix</keyword>
<dbReference type="EMBL" id="JAMFTS010000002">
    <property type="protein sequence ID" value="KAJ4799992.1"/>
    <property type="molecule type" value="Genomic_DNA"/>
</dbReference>
<dbReference type="Pfam" id="PF00732">
    <property type="entry name" value="GMC_oxred_N"/>
    <property type="match status" value="1"/>
</dbReference>
<dbReference type="PIRSF" id="PIRSF028937">
    <property type="entry name" value="Lg_Ch_AO"/>
    <property type="match status" value="1"/>
</dbReference>
<dbReference type="InterPro" id="IPR000172">
    <property type="entry name" value="GMC_OxRdtase_N"/>
</dbReference>
<evidence type="ECO:0000256" key="10">
    <source>
        <dbReference type="ARBA" id="ARBA00023002"/>
    </source>
</evidence>
<dbReference type="InterPro" id="IPR036188">
    <property type="entry name" value="FAD/NAD-bd_sf"/>
</dbReference>
<keyword evidence="10 12" id="KW-0560">Oxidoreductase</keyword>
<evidence type="ECO:0000259" key="15">
    <source>
        <dbReference type="Pfam" id="PF00732"/>
    </source>
</evidence>
<comment type="function">
    <text evidence="2 12">Long-chain fatty alcohol oxidase involved in the omega-oxidation pathway of lipid degradation.</text>
</comment>
<comment type="catalytic activity">
    <reaction evidence="1 12">
        <text>a long-chain primary fatty alcohol + O2 = a long-chain fatty aldehyde + H2O2</text>
        <dbReference type="Rhea" id="RHEA:22756"/>
        <dbReference type="ChEBI" id="CHEBI:15379"/>
        <dbReference type="ChEBI" id="CHEBI:16240"/>
        <dbReference type="ChEBI" id="CHEBI:17176"/>
        <dbReference type="ChEBI" id="CHEBI:77396"/>
        <dbReference type="EC" id="1.1.3.20"/>
    </reaction>
</comment>
<comment type="similarity">
    <text evidence="4 12">Belongs to the GMC oxidoreductase family.</text>
</comment>
<dbReference type="PANTHER" id="PTHR46056">
    <property type="entry name" value="LONG-CHAIN-ALCOHOL OXIDASE"/>
    <property type="match status" value="1"/>
</dbReference>
<feature type="domain" description="Glucose-methanol-choline oxidoreductase N-terminal" evidence="15">
    <location>
        <begin position="303"/>
        <end position="524"/>
    </location>
</feature>
<feature type="binding site" evidence="14">
    <location>
        <begin position="255"/>
        <end position="270"/>
    </location>
    <ligand>
        <name>FAD</name>
        <dbReference type="ChEBI" id="CHEBI:57692"/>
    </ligand>
</feature>
<evidence type="ECO:0000313" key="17">
    <source>
        <dbReference type="EMBL" id="KAJ4799992.1"/>
    </source>
</evidence>
<dbReference type="InterPro" id="IPR007867">
    <property type="entry name" value="GMC_OxRtase_C"/>
</dbReference>
<evidence type="ECO:0000256" key="5">
    <source>
        <dbReference type="ARBA" id="ARBA00013125"/>
    </source>
</evidence>
<evidence type="ECO:0000256" key="12">
    <source>
        <dbReference type="PIRNR" id="PIRNR028937"/>
    </source>
</evidence>
<dbReference type="Proteomes" id="UP001140206">
    <property type="component" value="Chromosome 2"/>
</dbReference>
<keyword evidence="8 14" id="KW-0274">FAD</keyword>
<evidence type="ECO:0000256" key="9">
    <source>
        <dbReference type="ARBA" id="ARBA00022989"/>
    </source>
</evidence>
<feature type="domain" description="Glucose-methanol-choline oxidoreductase C-terminal" evidence="16">
    <location>
        <begin position="612"/>
        <end position="739"/>
    </location>
</feature>
<proteinExistence type="inferred from homology"/>
<evidence type="ECO:0000256" key="3">
    <source>
        <dbReference type="ARBA" id="ARBA00004370"/>
    </source>
</evidence>
<evidence type="ECO:0000256" key="14">
    <source>
        <dbReference type="PIRSR" id="PIRSR028937-2"/>
    </source>
</evidence>
<dbReference type="PANTHER" id="PTHR46056:SF4">
    <property type="entry name" value="LONG-CHAIN-ALCOHOL OXIDASE FAO4A"/>
    <property type="match status" value="1"/>
</dbReference>
<sequence length="762" mass="84264">MELLNSENQSERDVKIRMTPERALLSRGPADKVAENIATEQNRLQTQPKNRLTAREMESITALCDTFVPSIKASLECSISTQAFYETSASMVGTPEILGGYLSEKLRHPLLWLLRTALWLLSTWYGTFILCGIKSLSGNFPYFQRFSQVEVKHREEIVLNWSLSYFTILRMLFRAMKFLVHLIYFTQLDESNQNHAWKALDYCGPDPGHADQITISNSQSDADRLGPLYQALAYNLRPPQLLLPAKKSKPTTISCDVVVVGSGAGGGVVAGVLAHAGYKVIILEKGGYNARSNLSLLEGPSLDQMYEANGFLATDDMGMLILAGSTVGGGTAINWSASFRTPDHVISEWKNEHGLDLFGSEAYAEAMDIVCNRMGVETGKVPPECESLSTSVLRRGCRELGHKVNDIPCNAPRNHDCGWCCFGCRRGHKKGTQETWLVDLLESGKGVILTGCKAIRVAHEERGHRRRVATGVLCQYGHGNSDMTLFVESKMTVVACGAINTPVLLKRSGLKNPNIGKHLRLHPVVMAWGHFPYCEKKSYEGAILTAMAKVKSKDGYGAVIQTPSLHPGMFSALTPWVSSADFKFQMTRFSRTAHIFTLVRDRGSGTVDSSGYIRYRMDPRDELTLKKGIEKMIRIMEAAGAEEIGTQHCKGDKVRAKSVSSHDFEEFVKTVKGRDYRGLTTPICSAHQMGSCRMGKNEKTSVVDERGESWEVEGLYLADSSIVPTAIGVNPMVTIQSIAYCVSQSILQELRRKIPKQSKANV</sequence>
<evidence type="ECO:0000313" key="18">
    <source>
        <dbReference type="Proteomes" id="UP001140206"/>
    </source>
</evidence>
<dbReference type="SUPFAM" id="SSF51905">
    <property type="entry name" value="FAD/NAD(P)-binding domain"/>
    <property type="match status" value="1"/>
</dbReference>
<dbReference type="GO" id="GO:0046577">
    <property type="term" value="F:long-chain-alcohol oxidase activity"/>
    <property type="evidence" value="ECO:0007669"/>
    <property type="project" value="UniProtKB-EC"/>
</dbReference>
<dbReference type="GO" id="GO:0016020">
    <property type="term" value="C:membrane"/>
    <property type="evidence" value="ECO:0007669"/>
    <property type="project" value="UniProtKB-SubCell"/>
</dbReference>
<evidence type="ECO:0000256" key="11">
    <source>
        <dbReference type="ARBA" id="ARBA00023136"/>
    </source>
</evidence>
<evidence type="ECO:0000256" key="7">
    <source>
        <dbReference type="ARBA" id="ARBA00022692"/>
    </source>
</evidence>
<organism evidence="17 18">
    <name type="scientific">Rhynchospora pubera</name>
    <dbReference type="NCBI Taxonomy" id="906938"/>
    <lineage>
        <taxon>Eukaryota</taxon>
        <taxon>Viridiplantae</taxon>
        <taxon>Streptophyta</taxon>
        <taxon>Embryophyta</taxon>
        <taxon>Tracheophyta</taxon>
        <taxon>Spermatophyta</taxon>
        <taxon>Magnoliopsida</taxon>
        <taxon>Liliopsida</taxon>
        <taxon>Poales</taxon>
        <taxon>Cyperaceae</taxon>
        <taxon>Cyperoideae</taxon>
        <taxon>Rhynchosporeae</taxon>
        <taxon>Rhynchospora</taxon>
    </lineage>
</organism>
<dbReference type="EC" id="1.1.3.20" evidence="5 12"/>
<keyword evidence="11 12" id="KW-0472">Membrane</keyword>
<dbReference type="Pfam" id="PF05199">
    <property type="entry name" value="GMC_oxred_C"/>
    <property type="match status" value="1"/>
</dbReference>
<accession>A0AAV8G9M3</accession>
<evidence type="ECO:0000256" key="8">
    <source>
        <dbReference type="ARBA" id="ARBA00022827"/>
    </source>
</evidence>
<keyword evidence="6" id="KW-0285">Flavoprotein</keyword>
<comment type="caution">
    <text evidence="17">The sequence shown here is derived from an EMBL/GenBank/DDBJ whole genome shotgun (WGS) entry which is preliminary data.</text>
</comment>
<dbReference type="GO" id="GO:0050660">
    <property type="term" value="F:flavin adenine dinucleotide binding"/>
    <property type="evidence" value="ECO:0007669"/>
    <property type="project" value="InterPro"/>
</dbReference>
<evidence type="ECO:0000256" key="6">
    <source>
        <dbReference type="ARBA" id="ARBA00022630"/>
    </source>
</evidence>
<feature type="active site" description="Proton acceptor" evidence="13">
    <location>
        <position position="687"/>
    </location>
</feature>
<keyword evidence="18" id="KW-1185">Reference proteome</keyword>
<protein>
    <recommendedName>
        <fullName evidence="5 12">Long-chain-alcohol oxidase</fullName>
        <ecNumber evidence="5 12">1.1.3.20</ecNumber>
    </recommendedName>
</protein>
<comment type="subcellular location">
    <subcellularLocation>
        <location evidence="3 12">Membrane</location>
    </subcellularLocation>
</comment>
<dbReference type="InterPro" id="IPR012400">
    <property type="entry name" value="Long_Oxdase"/>
</dbReference>
<name>A0AAV8G9M3_9POAL</name>
<dbReference type="AlphaFoldDB" id="A0AAV8G9M3"/>
<evidence type="ECO:0000256" key="1">
    <source>
        <dbReference type="ARBA" id="ARBA00000920"/>
    </source>
</evidence>
<evidence type="ECO:0000256" key="13">
    <source>
        <dbReference type="PIRSR" id="PIRSR028937-1"/>
    </source>
</evidence>
<dbReference type="Gene3D" id="3.50.50.60">
    <property type="entry name" value="FAD/NAD(P)-binding domain"/>
    <property type="match status" value="2"/>
</dbReference>
<reference evidence="17" key="1">
    <citation type="submission" date="2022-08" db="EMBL/GenBank/DDBJ databases">
        <authorList>
            <person name="Marques A."/>
        </authorList>
    </citation>
    <scope>NUCLEOTIDE SEQUENCE</scope>
    <source>
        <strain evidence="17">RhyPub2mFocal</strain>
        <tissue evidence="17">Leaves</tissue>
    </source>
</reference>
<evidence type="ECO:0000256" key="4">
    <source>
        <dbReference type="ARBA" id="ARBA00010790"/>
    </source>
</evidence>
<gene>
    <name evidence="17" type="ORF">LUZ62_051238</name>
</gene>